<dbReference type="SUPFAM" id="SSF51735">
    <property type="entry name" value="NAD(P)-binding Rossmann-fold domains"/>
    <property type="match status" value="1"/>
</dbReference>
<evidence type="ECO:0000313" key="1">
    <source>
        <dbReference type="EMBL" id="MUN36867.1"/>
    </source>
</evidence>
<dbReference type="GO" id="GO:0044877">
    <property type="term" value="F:protein-containing complex binding"/>
    <property type="evidence" value="ECO:0007669"/>
    <property type="project" value="TreeGrafter"/>
</dbReference>
<dbReference type="EMBL" id="WOFH01000003">
    <property type="protein sequence ID" value="MUN36867.1"/>
    <property type="molecule type" value="Genomic_DNA"/>
</dbReference>
<sequence length="257" mass="26783">MKIAVIGGSGLVGRRVVELLDGRAEVASVCGAAGVDLRTGAGLDEALEGAGAVVDVLDAPLLDAEGAPAFFRDTMLRLTAAAERAGVGHHVLLSIVGVDRIVGSPRYIGKRVQEVLTLCAPAPATVVRATQFHGFAEQVASWSRRSEPGKADTVTVPPLLVQPCAVDDVARVLVGLALDGPAGEQIIEVAGPGREDLVDMARRTFAARGDEVRIVPSWDGPFGTEYSGDVLLPGPGARLLGTGFERWLAERSGYTVE</sequence>
<name>A0A7K1KXS8_9ACTN</name>
<dbReference type="Gene3D" id="3.40.50.720">
    <property type="entry name" value="NAD(P)-binding Rossmann-like Domain"/>
    <property type="match status" value="1"/>
</dbReference>
<dbReference type="Proteomes" id="UP000432015">
    <property type="component" value="Unassembled WGS sequence"/>
</dbReference>
<evidence type="ECO:0000313" key="2">
    <source>
        <dbReference type="Proteomes" id="UP000432015"/>
    </source>
</evidence>
<dbReference type="RefSeq" id="WP_156215914.1">
    <property type="nucleotide sequence ID" value="NZ_WOFH01000003.1"/>
</dbReference>
<accession>A0A7K1KXS8</accession>
<dbReference type="AlphaFoldDB" id="A0A7K1KXS8"/>
<reference evidence="1 2" key="1">
    <citation type="submission" date="2019-11" db="EMBL/GenBank/DDBJ databases">
        <authorList>
            <person name="Cao P."/>
        </authorList>
    </citation>
    <scope>NUCLEOTIDE SEQUENCE [LARGE SCALE GENOMIC DNA]</scope>
    <source>
        <strain evidence="1 2">NEAU-AAG5</strain>
    </source>
</reference>
<comment type="caution">
    <text evidence="1">The sequence shown here is derived from an EMBL/GenBank/DDBJ whole genome shotgun (WGS) entry which is preliminary data.</text>
</comment>
<proteinExistence type="predicted"/>
<gene>
    <name evidence="1" type="ORF">GNZ18_09690</name>
</gene>
<dbReference type="PANTHER" id="PTHR12126:SF11">
    <property type="entry name" value="NADH DEHYDROGENASE [UBIQUINONE] 1 ALPHA SUBCOMPLEX SUBUNIT 9, MITOCHONDRIAL"/>
    <property type="match status" value="1"/>
</dbReference>
<protein>
    <submittedName>
        <fullName evidence="1">NmrA family transcriptional regulator</fullName>
    </submittedName>
</protein>
<dbReference type="InterPro" id="IPR036291">
    <property type="entry name" value="NAD(P)-bd_dom_sf"/>
</dbReference>
<organism evidence="1 2">
    <name type="scientific">Actinomadura litoris</name>
    <dbReference type="NCBI Taxonomy" id="2678616"/>
    <lineage>
        <taxon>Bacteria</taxon>
        <taxon>Bacillati</taxon>
        <taxon>Actinomycetota</taxon>
        <taxon>Actinomycetes</taxon>
        <taxon>Streptosporangiales</taxon>
        <taxon>Thermomonosporaceae</taxon>
        <taxon>Actinomadura</taxon>
    </lineage>
</organism>
<dbReference type="PANTHER" id="PTHR12126">
    <property type="entry name" value="NADH-UBIQUINONE OXIDOREDUCTASE 39 KDA SUBUNIT-RELATED"/>
    <property type="match status" value="1"/>
</dbReference>
<dbReference type="InterPro" id="IPR051207">
    <property type="entry name" value="ComplexI_NDUFA9_subunit"/>
</dbReference>
<keyword evidence="2" id="KW-1185">Reference proteome</keyword>